<evidence type="ECO:0000259" key="7">
    <source>
        <dbReference type="Pfam" id="PF00171"/>
    </source>
</evidence>
<feature type="domain" description="Aldehyde dehydrogenase" evidence="7">
    <location>
        <begin position="3"/>
        <end position="424"/>
    </location>
</feature>
<dbReference type="GO" id="GO:0006081">
    <property type="term" value="P:aldehyde metabolic process"/>
    <property type="evidence" value="ECO:0007669"/>
    <property type="project" value="InterPro"/>
</dbReference>
<evidence type="ECO:0000256" key="3">
    <source>
        <dbReference type="ARBA" id="ARBA00023027"/>
    </source>
</evidence>
<dbReference type="InterPro" id="IPR012394">
    <property type="entry name" value="Aldehyde_DH_NAD(P)"/>
</dbReference>
<keyword evidence="2 4" id="KW-0560">Oxidoreductase</keyword>
<dbReference type="PANTHER" id="PTHR43570:SF16">
    <property type="entry name" value="ALDEHYDE DEHYDROGENASE TYPE III, ISOFORM Q"/>
    <property type="match status" value="1"/>
</dbReference>
<dbReference type="Proteomes" id="UP001162162">
    <property type="component" value="Unassembled WGS sequence"/>
</dbReference>
<dbReference type="Gene3D" id="3.40.605.10">
    <property type="entry name" value="Aldehyde Dehydrogenase, Chain A, domain 1"/>
    <property type="match status" value="1"/>
</dbReference>
<dbReference type="InterPro" id="IPR016160">
    <property type="entry name" value="Ald_DH_CS_CYS"/>
</dbReference>
<evidence type="ECO:0000313" key="9">
    <source>
        <dbReference type="Proteomes" id="UP001162162"/>
    </source>
</evidence>
<dbReference type="FunFam" id="3.40.605.10:FF:000004">
    <property type="entry name" value="Aldehyde dehydrogenase"/>
    <property type="match status" value="1"/>
</dbReference>
<keyword evidence="9" id="KW-1185">Reference proteome</keyword>
<evidence type="ECO:0000256" key="6">
    <source>
        <dbReference type="SAM" id="Phobius"/>
    </source>
</evidence>
<keyword evidence="6" id="KW-1133">Transmembrane helix</keyword>
<dbReference type="InterPro" id="IPR016161">
    <property type="entry name" value="Ald_DH/histidinol_DH"/>
</dbReference>
<feature type="transmembrane region" description="Helical" evidence="6">
    <location>
        <begin position="470"/>
        <end position="488"/>
    </location>
</feature>
<dbReference type="Pfam" id="PF00171">
    <property type="entry name" value="Aldedh"/>
    <property type="match status" value="1"/>
</dbReference>
<name>A0AAV8Y5X0_9CUCU</name>
<dbReference type="PANTHER" id="PTHR43570">
    <property type="entry name" value="ALDEHYDE DEHYDROGENASE"/>
    <property type="match status" value="1"/>
</dbReference>
<dbReference type="EMBL" id="JAPWTK010000189">
    <property type="protein sequence ID" value="KAJ8946345.1"/>
    <property type="molecule type" value="Genomic_DNA"/>
</dbReference>
<dbReference type="GO" id="GO:0005737">
    <property type="term" value="C:cytoplasm"/>
    <property type="evidence" value="ECO:0007669"/>
    <property type="project" value="TreeGrafter"/>
</dbReference>
<keyword evidence="3" id="KW-0520">NAD</keyword>
<organism evidence="8 9">
    <name type="scientific">Aromia moschata</name>
    <dbReference type="NCBI Taxonomy" id="1265417"/>
    <lineage>
        <taxon>Eukaryota</taxon>
        <taxon>Metazoa</taxon>
        <taxon>Ecdysozoa</taxon>
        <taxon>Arthropoda</taxon>
        <taxon>Hexapoda</taxon>
        <taxon>Insecta</taxon>
        <taxon>Pterygota</taxon>
        <taxon>Neoptera</taxon>
        <taxon>Endopterygota</taxon>
        <taxon>Coleoptera</taxon>
        <taxon>Polyphaga</taxon>
        <taxon>Cucujiformia</taxon>
        <taxon>Chrysomeloidea</taxon>
        <taxon>Cerambycidae</taxon>
        <taxon>Cerambycinae</taxon>
        <taxon>Callichromatini</taxon>
        <taxon>Aromia</taxon>
    </lineage>
</organism>
<protein>
    <recommendedName>
        <fullName evidence="4">Aldehyde dehydrogenase</fullName>
    </recommendedName>
</protein>
<dbReference type="InterPro" id="IPR016162">
    <property type="entry name" value="Ald_DH_N"/>
</dbReference>
<feature type="active site" evidence="5">
    <location>
        <position position="244"/>
    </location>
</feature>
<evidence type="ECO:0000256" key="1">
    <source>
        <dbReference type="ARBA" id="ARBA00009986"/>
    </source>
</evidence>
<dbReference type="Gene3D" id="3.40.309.10">
    <property type="entry name" value="Aldehyde Dehydrogenase, Chain A, domain 2"/>
    <property type="match status" value="1"/>
</dbReference>
<reference evidence="8" key="1">
    <citation type="journal article" date="2023" name="Insect Mol. Biol.">
        <title>Genome sequencing provides insights into the evolution of gene families encoding plant cell wall-degrading enzymes in longhorned beetles.</title>
        <authorList>
            <person name="Shin N.R."/>
            <person name="Okamura Y."/>
            <person name="Kirsch R."/>
            <person name="Pauchet Y."/>
        </authorList>
    </citation>
    <scope>NUCLEOTIDE SEQUENCE</scope>
    <source>
        <strain evidence="8">AMC_N1</strain>
    </source>
</reference>
<dbReference type="FunFam" id="3.40.309.10:FF:000003">
    <property type="entry name" value="Aldehyde dehydrogenase"/>
    <property type="match status" value="1"/>
</dbReference>
<dbReference type="PROSITE" id="PS00070">
    <property type="entry name" value="ALDEHYDE_DEHYDR_CYS"/>
    <property type="match status" value="1"/>
</dbReference>
<evidence type="ECO:0000313" key="8">
    <source>
        <dbReference type="EMBL" id="KAJ8946345.1"/>
    </source>
</evidence>
<dbReference type="SUPFAM" id="SSF53720">
    <property type="entry name" value="ALDH-like"/>
    <property type="match status" value="1"/>
</dbReference>
<dbReference type="AlphaFoldDB" id="A0AAV8Y5X0"/>
<comment type="similarity">
    <text evidence="1 4">Belongs to the aldehyde dehydrogenase family.</text>
</comment>
<evidence type="ECO:0000256" key="5">
    <source>
        <dbReference type="PIRSR" id="PIRSR036492-1"/>
    </source>
</evidence>
<accession>A0AAV8Y5X0</accession>
<dbReference type="InterPro" id="IPR016163">
    <property type="entry name" value="Ald_DH_C"/>
</dbReference>
<dbReference type="InterPro" id="IPR015590">
    <property type="entry name" value="Aldehyde_DH_dom"/>
</dbReference>
<comment type="caution">
    <text evidence="8">The sequence shown here is derived from an EMBL/GenBank/DDBJ whole genome shotgun (WGS) entry which is preliminary data.</text>
</comment>
<gene>
    <name evidence="8" type="ORF">NQ318_004235</name>
</gene>
<dbReference type="GO" id="GO:0004029">
    <property type="term" value="F:aldehyde dehydrogenase (NAD+) activity"/>
    <property type="evidence" value="ECO:0007669"/>
    <property type="project" value="TreeGrafter"/>
</dbReference>
<evidence type="ECO:0000256" key="4">
    <source>
        <dbReference type="PIRNR" id="PIRNR036492"/>
    </source>
</evidence>
<keyword evidence="6" id="KW-0812">Transmembrane</keyword>
<proteinExistence type="inferred from homology"/>
<keyword evidence="6" id="KW-0472">Membrane</keyword>
<sequence>MSKVEDVVATARNSFRSGITKPYEFRMHQLKALLQMVDENFNELVEVISNTAKKPKFEVILYELEIVKNDIRHAMHNLKEWMKPTKVEKPLPFILDEVFIYPEPYGVVLIVGTWNYPVMLLLSPMIGAIAAGNCAVLKPSEVSPTVGNLIEKLLPKYLDPACFFVVNGGIPETTQLLEQRFDYILYTGSTSVGKIVQRAASKYLTPVTLELGGKTPVYLDQNADIKLATSRILWGKFVNTGQSCIAPDYVLCTKDVEIKFVEEAKNKIRQWFGHDVKESSNFARIINSSHHKRLTSLLKGANIAVGGSFSTEDCFIEPTIVTDVKPDDSVMQEEIFGPILPVVNVKNALDAINFINDREKPLSLYVFSNEKRIQDLFLENTSSGNLLVNDTMMHFACDSIPFGGIGHSGMGAYHGKFSFDTFSHGKGTVIKKLNKFGELITAARYPPYTESNLNIIATATKKRNPPRIAGLPHIFVFFMGVLATLFYTTMLI</sequence>
<feature type="active site" evidence="5">
    <location>
        <position position="210"/>
    </location>
</feature>
<evidence type="ECO:0000256" key="2">
    <source>
        <dbReference type="ARBA" id="ARBA00023002"/>
    </source>
</evidence>
<dbReference type="PIRSF" id="PIRSF036492">
    <property type="entry name" value="ALDH"/>
    <property type="match status" value="1"/>
</dbReference>